<evidence type="ECO:0000256" key="1">
    <source>
        <dbReference type="SAM" id="MobiDB-lite"/>
    </source>
</evidence>
<organism evidence="2 3">
    <name type="scientific">Acanthosepion pharaonis</name>
    <name type="common">Pharaoh cuttlefish</name>
    <name type="synonym">Sepia pharaonis</name>
    <dbReference type="NCBI Taxonomy" id="158019"/>
    <lineage>
        <taxon>Eukaryota</taxon>
        <taxon>Metazoa</taxon>
        <taxon>Spiralia</taxon>
        <taxon>Lophotrochozoa</taxon>
        <taxon>Mollusca</taxon>
        <taxon>Cephalopoda</taxon>
        <taxon>Coleoidea</taxon>
        <taxon>Decapodiformes</taxon>
        <taxon>Sepiida</taxon>
        <taxon>Sepiina</taxon>
        <taxon>Sepiidae</taxon>
        <taxon>Acanthosepion</taxon>
    </lineage>
</organism>
<dbReference type="AlphaFoldDB" id="A0A812B2W5"/>
<feature type="region of interest" description="Disordered" evidence="1">
    <location>
        <begin position="118"/>
        <end position="137"/>
    </location>
</feature>
<accession>A0A812B2W5</accession>
<proteinExistence type="predicted"/>
<reference evidence="2" key="1">
    <citation type="submission" date="2021-01" db="EMBL/GenBank/DDBJ databases">
        <authorList>
            <person name="Li R."/>
            <person name="Bekaert M."/>
        </authorList>
    </citation>
    <scope>NUCLEOTIDE SEQUENCE</scope>
    <source>
        <strain evidence="2">Farmed</strain>
    </source>
</reference>
<dbReference type="EMBL" id="CAHIKZ030000324">
    <property type="protein sequence ID" value="CAE1168521.1"/>
    <property type="molecule type" value="Genomic_DNA"/>
</dbReference>
<dbReference type="Proteomes" id="UP000597762">
    <property type="component" value="Unassembled WGS sequence"/>
</dbReference>
<protein>
    <submittedName>
        <fullName evidence="2">Uncharacterized protein</fullName>
    </submittedName>
</protein>
<keyword evidence="3" id="KW-1185">Reference proteome</keyword>
<comment type="caution">
    <text evidence="2">The sequence shown here is derived from an EMBL/GenBank/DDBJ whole genome shotgun (WGS) entry which is preliminary data.</text>
</comment>
<evidence type="ECO:0000313" key="3">
    <source>
        <dbReference type="Proteomes" id="UP000597762"/>
    </source>
</evidence>
<evidence type="ECO:0000313" key="2">
    <source>
        <dbReference type="EMBL" id="CAE1168521.1"/>
    </source>
</evidence>
<feature type="compositionally biased region" description="Polar residues" evidence="1">
    <location>
        <begin position="118"/>
        <end position="129"/>
    </location>
</feature>
<sequence length="162" mass="17813">MLHQSFGPLSSVPLHTVGPQQLDDVTLQPVYVNWMRFDKNFWVIHTLPSTAFSPQAFITLSGLWIPAHLRNLFREAAGNPLQPTSNGTRVQPYPLSRTSATSSSYRSNFLSCAFSIPSSHATVSSPSNRSGRRPDAMTSTWQCSINQHSPLPSALCQSQLAS</sequence>
<gene>
    <name evidence="2" type="ORF">SPHA_10087</name>
</gene>
<name>A0A812B2W5_ACAPH</name>
<feature type="region of interest" description="Disordered" evidence="1">
    <location>
        <begin position="78"/>
        <end position="97"/>
    </location>
</feature>